<evidence type="ECO:0008006" key="3">
    <source>
        <dbReference type="Google" id="ProtNLM"/>
    </source>
</evidence>
<reference evidence="1 2" key="1">
    <citation type="submission" date="2020-08" db="EMBL/GenBank/DDBJ databases">
        <title>Genomic Encyclopedia of Type Strains, Phase IV (KMG-IV): sequencing the most valuable type-strain genomes for metagenomic binning, comparative biology and taxonomic classification.</title>
        <authorList>
            <person name="Goeker M."/>
        </authorList>
    </citation>
    <scope>NUCLEOTIDE SEQUENCE [LARGE SCALE GENOMIC DNA]</scope>
    <source>
        <strain evidence="1 2">DSM 100044</strain>
    </source>
</reference>
<dbReference type="Gene3D" id="1.10.30.50">
    <property type="match status" value="1"/>
</dbReference>
<organism evidence="1 2">
    <name type="scientific">Sphingomonas aerophila</name>
    <dbReference type="NCBI Taxonomy" id="1344948"/>
    <lineage>
        <taxon>Bacteria</taxon>
        <taxon>Pseudomonadati</taxon>
        <taxon>Pseudomonadota</taxon>
        <taxon>Alphaproteobacteria</taxon>
        <taxon>Sphingomonadales</taxon>
        <taxon>Sphingomonadaceae</taxon>
        <taxon>Sphingomonas</taxon>
    </lineage>
</organism>
<comment type="caution">
    <text evidence="1">The sequence shown here is derived from an EMBL/GenBank/DDBJ whole genome shotgun (WGS) entry which is preliminary data.</text>
</comment>
<proteinExistence type="predicted"/>
<dbReference type="RefSeq" id="WP_184055735.1">
    <property type="nucleotide sequence ID" value="NZ_JACIJK010000003.1"/>
</dbReference>
<dbReference type="Proteomes" id="UP000546200">
    <property type="component" value="Unassembled WGS sequence"/>
</dbReference>
<dbReference type="PANTHER" id="PTHR37827">
    <property type="entry name" value="TUDOR DOMAIN-CONTAINING PROTEIN"/>
    <property type="match status" value="1"/>
</dbReference>
<accession>A0A7W9EV79</accession>
<dbReference type="PANTHER" id="PTHR37827:SF1">
    <property type="entry name" value="HNH DOMAIN-CONTAINING PROTEIN"/>
    <property type="match status" value="1"/>
</dbReference>
<keyword evidence="2" id="KW-1185">Reference proteome</keyword>
<protein>
    <recommendedName>
        <fullName evidence="3">HNH endonuclease</fullName>
    </recommendedName>
</protein>
<evidence type="ECO:0000313" key="2">
    <source>
        <dbReference type="Proteomes" id="UP000546200"/>
    </source>
</evidence>
<sequence>MKRKAGLAAAAAQAEREVSPDPCALCSRPLGTRVEWHHRVPKSQGGTETVPVHPICHRTIHVHLTNRELATDFADLDALRSRDDIARYIRWVADKPPDFHAPTRRTR</sequence>
<name>A0A7W9EV79_9SPHN</name>
<evidence type="ECO:0000313" key="1">
    <source>
        <dbReference type="EMBL" id="MBB5714442.1"/>
    </source>
</evidence>
<gene>
    <name evidence="1" type="ORF">FHS94_001273</name>
</gene>
<dbReference type="AlphaFoldDB" id="A0A7W9EV79"/>
<dbReference type="EMBL" id="JACIJK010000003">
    <property type="protein sequence ID" value="MBB5714442.1"/>
    <property type="molecule type" value="Genomic_DNA"/>
</dbReference>